<accession>A0A395UPB8</accession>
<dbReference type="RefSeq" id="WP_117893300.1">
    <property type="nucleotide sequence ID" value="NZ_DAWDEE010000016.1"/>
</dbReference>
<dbReference type="InterPro" id="IPR007560">
    <property type="entry name" value="Restrct_endonuc_IV_Mrr"/>
</dbReference>
<dbReference type="InterPro" id="IPR052906">
    <property type="entry name" value="Type_IV_Methyl-Rstrct_Enzyme"/>
</dbReference>
<dbReference type="PANTHER" id="PTHR30015:SF6">
    <property type="entry name" value="SLL1429 PROTEIN"/>
    <property type="match status" value="1"/>
</dbReference>
<protein>
    <submittedName>
        <fullName evidence="2">Restriction endonuclease</fullName>
    </submittedName>
</protein>
<sequence length="237" mass="27520">MTPEEYEHYVAQSFKEMGYETVVTSFSNDYGVDVFAIKGDEKIAIQVKKYGDSNRKINRDVFLKLHGSKDYFDCTKAIVATDGSIMPDAKQVAEKLGIEIMYISEKEALFQEKNDKVQVQKHISKKDDYPDFSIIWKEYIKPMEGQYISNSKGSNKIIEVNDLELKRCSINNKPSKVDRDLFKFAYEYIIRNGSVTRDYINQQFDKKCSSIIYYVLAQIPFIEMKNSPKQTLIIKTK</sequence>
<dbReference type="Gene3D" id="3.40.1350.10">
    <property type="match status" value="1"/>
</dbReference>
<dbReference type="EMBL" id="QRUD01000044">
    <property type="protein sequence ID" value="RGR37086.1"/>
    <property type="molecule type" value="Genomic_DNA"/>
</dbReference>
<dbReference type="InterPro" id="IPR011856">
    <property type="entry name" value="tRNA_endonuc-like_dom_sf"/>
</dbReference>
<proteinExistence type="predicted"/>
<keyword evidence="2" id="KW-0255">Endonuclease</keyword>
<dbReference type="PANTHER" id="PTHR30015">
    <property type="entry name" value="MRR RESTRICTION SYSTEM PROTEIN"/>
    <property type="match status" value="1"/>
</dbReference>
<evidence type="ECO:0000313" key="3">
    <source>
        <dbReference type="Proteomes" id="UP000266497"/>
    </source>
</evidence>
<dbReference type="SUPFAM" id="SSF52980">
    <property type="entry name" value="Restriction endonuclease-like"/>
    <property type="match status" value="1"/>
</dbReference>
<keyword evidence="2" id="KW-0378">Hydrolase</keyword>
<organism evidence="2 3">
    <name type="scientific">Phocaeicola vulgatus</name>
    <name type="common">Bacteroides vulgatus</name>
    <dbReference type="NCBI Taxonomy" id="821"/>
    <lineage>
        <taxon>Bacteria</taxon>
        <taxon>Pseudomonadati</taxon>
        <taxon>Bacteroidota</taxon>
        <taxon>Bacteroidia</taxon>
        <taxon>Bacteroidales</taxon>
        <taxon>Bacteroidaceae</taxon>
        <taxon>Phocaeicola</taxon>
    </lineage>
</organism>
<dbReference type="InterPro" id="IPR011335">
    <property type="entry name" value="Restrct_endonuc-II-like"/>
</dbReference>
<dbReference type="Pfam" id="PF04471">
    <property type="entry name" value="Mrr_cat"/>
    <property type="match status" value="1"/>
</dbReference>
<gene>
    <name evidence="2" type="ORF">DWY53_14975</name>
</gene>
<dbReference type="GO" id="GO:0015666">
    <property type="term" value="F:restriction endodeoxyribonuclease activity"/>
    <property type="evidence" value="ECO:0007669"/>
    <property type="project" value="TreeGrafter"/>
</dbReference>
<dbReference type="Proteomes" id="UP000266497">
    <property type="component" value="Unassembled WGS sequence"/>
</dbReference>
<reference evidence="2 3" key="1">
    <citation type="submission" date="2018-08" db="EMBL/GenBank/DDBJ databases">
        <title>A genome reference for cultivated species of the human gut microbiota.</title>
        <authorList>
            <person name="Zou Y."/>
            <person name="Xue W."/>
            <person name="Luo G."/>
        </authorList>
    </citation>
    <scope>NUCLEOTIDE SEQUENCE [LARGE SCALE GENOMIC DNA]</scope>
    <source>
        <strain evidence="2 3">AF25-30LB</strain>
    </source>
</reference>
<feature type="domain" description="Restriction endonuclease type IV Mrr" evidence="1">
    <location>
        <begin position="1"/>
        <end position="101"/>
    </location>
</feature>
<evidence type="ECO:0000259" key="1">
    <source>
        <dbReference type="Pfam" id="PF04471"/>
    </source>
</evidence>
<evidence type="ECO:0000313" key="2">
    <source>
        <dbReference type="EMBL" id="RGR37086.1"/>
    </source>
</evidence>
<dbReference type="AlphaFoldDB" id="A0A395UPB8"/>
<comment type="caution">
    <text evidence="2">The sequence shown here is derived from an EMBL/GenBank/DDBJ whole genome shotgun (WGS) entry which is preliminary data.</text>
</comment>
<dbReference type="GO" id="GO:0003677">
    <property type="term" value="F:DNA binding"/>
    <property type="evidence" value="ECO:0007669"/>
    <property type="project" value="InterPro"/>
</dbReference>
<dbReference type="GO" id="GO:0009307">
    <property type="term" value="P:DNA restriction-modification system"/>
    <property type="evidence" value="ECO:0007669"/>
    <property type="project" value="InterPro"/>
</dbReference>
<keyword evidence="2" id="KW-0540">Nuclease</keyword>
<name>A0A395UPB8_PHOVU</name>